<sequence length="241" mass="26884">MSTKIKILYLALAILVVYTLWPSGDDQQEITKASIMGENEQGKMTVFGVLLGETTLAEAEIILASRAKRALFIVPPKRDEQGNELTPEHNIEAFFPNMPDNSKMLLGLYSTESELEQIRYKAHKPIAFPSGNIKLQIDDKQQAMVNMMPVITLTSIPRIKLTPEDIHNKFGLPALVHVQEEILHFLYPDLGLDAILEQSGEAMLQFVKPDEFSQVLDSLGLTKEALVNTEVRQPTSIDGTP</sequence>
<evidence type="ECO:0000313" key="1">
    <source>
        <dbReference type="EMBL" id="VAW85778.1"/>
    </source>
</evidence>
<name>A0A3B0YXL4_9ZZZZ</name>
<reference evidence="1" key="1">
    <citation type="submission" date="2018-06" db="EMBL/GenBank/DDBJ databases">
        <authorList>
            <person name="Zhirakovskaya E."/>
        </authorList>
    </citation>
    <scope>NUCLEOTIDE SEQUENCE</scope>
</reference>
<dbReference type="AlphaFoldDB" id="A0A3B0YXL4"/>
<gene>
    <name evidence="1" type="ORF">MNBD_GAMMA18-1301</name>
</gene>
<protein>
    <submittedName>
        <fullName evidence="1">Uncharacterized protein</fullName>
    </submittedName>
</protein>
<organism evidence="1">
    <name type="scientific">hydrothermal vent metagenome</name>
    <dbReference type="NCBI Taxonomy" id="652676"/>
    <lineage>
        <taxon>unclassified sequences</taxon>
        <taxon>metagenomes</taxon>
        <taxon>ecological metagenomes</taxon>
    </lineage>
</organism>
<accession>A0A3B0YXL4</accession>
<proteinExistence type="predicted"/>
<dbReference type="EMBL" id="UOFP01000107">
    <property type="protein sequence ID" value="VAW85778.1"/>
    <property type="molecule type" value="Genomic_DNA"/>
</dbReference>